<evidence type="ECO:0000313" key="2">
    <source>
        <dbReference type="EMBL" id="CAD8849937.1"/>
    </source>
</evidence>
<feature type="compositionally biased region" description="Low complexity" evidence="1">
    <location>
        <begin position="192"/>
        <end position="211"/>
    </location>
</feature>
<sequence>MLAALSSNIAAGVDGVKTRVSESFAGKKLLDEGGEPMESVIIAKKTASDATVNDADILQSMETAVKIYAEAALLLRAQDPQAVEAMGIAGSQDFESLAKDYEERSKLYATTLAMLTKPCEAPPMTTSEIDAARILKVKGNYRWAREQTSAGYEVLSNSAASTAQGVGAAAAAAETYAKLQKATKFGGGGGNTNTEPNPTPEAVPEAVPAVA</sequence>
<feature type="region of interest" description="Disordered" evidence="1">
    <location>
        <begin position="183"/>
        <end position="211"/>
    </location>
</feature>
<evidence type="ECO:0000256" key="1">
    <source>
        <dbReference type="SAM" id="MobiDB-lite"/>
    </source>
</evidence>
<name>A0A7S1ACM4_NOCSC</name>
<organism evidence="2">
    <name type="scientific">Noctiluca scintillans</name>
    <name type="common">Sea sparkle</name>
    <name type="synonym">Red tide dinoflagellate</name>
    <dbReference type="NCBI Taxonomy" id="2966"/>
    <lineage>
        <taxon>Eukaryota</taxon>
        <taxon>Sar</taxon>
        <taxon>Alveolata</taxon>
        <taxon>Dinophyceae</taxon>
        <taxon>Noctilucales</taxon>
        <taxon>Noctilucaceae</taxon>
        <taxon>Noctiluca</taxon>
    </lineage>
</organism>
<dbReference type="AlphaFoldDB" id="A0A7S1ACM4"/>
<reference evidence="2" key="1">
    <citation type="submission" date="2021-01" db="EMBL/GenBank/DDBJ databases">
        <authorList>
            <person name="Corre E."/>
            <person name="Pelletier E."/>
            <person name="Niang G."/>
            <person name="Scheremetjew M."/>
            <person name="Finn R."/>
            <person name="Kale V."/>
            <person name="Holt S."/>
            <person name="Cochrane G."/>
            <person name="Meng A."/>
            <person name="Brown T."/>
            <person name="Cohen L."/>
        </authorList>
    </citation>
    <scope>NUCLEOTIDE SEQUENCE</scope>
</reference>
<accession>A0A7S1ACM4</accession>
<dbReference type="EMBL" id="HBFQ01034455">
    <property type="protein sequence ID" value="CAD8849937.1"/>
    <property type="molecule type" value="Transcribed_RNA"/>
</dbReference>
<proteinExistence type="predicted"/>
<gene>
    <name evidence="2" type="ORF">NSCI0253_LOCUS24287</name>
</gene>
<protein>
    <submittedName>
        <fullName evidence="2">Uncharacterized protein</fullName>
    </submittedName>
</protein>